<organism evidence="5 6">
    <name type="scientific">Apodospora peruviana</name>
    <dbReference type="NCBI Taxonomy" id="516989"/>
    <lineage>
        <taxon>Eukaryota</taxon>
        <taxon>Fungi</taxon>
        <taxon>Dikarya</taxon>
        <taxon>Ascomycota</taxon>
        <taxon>Pezizomycotina</taxon>
        <taxon>Sordariomycetes</taxon>
        <taxon>Sordariomycetidae</taxon>
        <taxon>Sordariales</taxon>
        <taxon>Lasiosphaeriaceae</taxon>
        <taxon>Apodospora</taxon>
    </lineage>
</organism>
<dbReference type="InterPro" id="IPR050987">
    <property type="entry name" value="AtrR-like"/>
</dbReference>
<evidence type="ECO:0000313" key="5">
    <source>
        <dbReference type="EMBL" id="KAK3331291.1"/>
    </source>
</evidence>
<dbReference type="GO" id="GO:0008270">
    <property type="term" value="F:zinc ion binding"/>
    <property type="evidence" value="ECO:0007669"/>
    <property type="project" value="InterPro"/>
</dbReference>
<comment type="caution">
    <text evidence="5">The sequence shown here is derived from an EMBL/GenBank/DDBJ whole genome shotgun (WGS) entry which is preliminary data.</text>
</comment>
<dbReference type="EMBL" id="JAUEDM010000001">
    <property type="protein sequence ID" value="KAK3331291.1"/>
    <property type="molecule type" value="Genomic_DNA"/>
</dbReference>
<dbReference type="InterPro" id="IPR001138">
    <property type="entry name" value="Zn2Cys6_DnaBD"/>
</dbReference>
<protein>
    <recommendedName>
        <fullName evidence="4">Zn(2)-C6 fungal-type domain-containing protein</fullName>
    </recommendedName>
</protein>
<dbReference type="SUPFAM" id="SSF57701">
    <property type="entry name" value="Zn2/Cys6 DNA-binding domain"/>
    <property type="match status" value="1"/>
</dbReference>
<feature type="domain" description="Zn(2)-C6 fungal-type" evidence="4">
    <location>
        <begin position="22"/>
        <end position="51"/>
    </location>
</feature>
<gene>
    <name evidence="5" type="ORF">B0H66DRAFT_94539</name>
</gene>
<dbReference type="PANTHER" id="PTHR46910">
    <property type="entry name" value="TRANSCRIPTION FACTOR PDR1"/>
    <property type="match status" value="1"/>
</dbReference>
<keyword evidence="3" id="KW-0812">Transmembrane</keyword>
<reference evidence="5" key="2">
    <citation type="submission" date="2023-06" db="EMBL/GenBank/DDBJ databases">
        <authorList>
            <consortium name="Lawrence Berkeley National Laboratory"/>
            <person name="Haridas S."/>
            <person name="Hensen N."/>
            <person name="Bonometti L."/>
            <person name="Westerberg I."/>
            <person name="Brannstrom I.O."/>
            <person name="Guillou S."/>
            <person name="Cros-Aarteil S."/>
            <person name="Calhoun S."/>
            <person name="Kuo A."/>
            <person name="Mondo S."/>
            <person name="Pangilinan J."/>
            <person name="Riley R."/>
            <person name="Labutti K."/>
            <person name="Andreopoulos B."/>
            <person name="Lipzen A."/>
            <person name="Chen C."/>
            <person name="Yanf M."/>
            <person name="Daum C."/>
            <person name="Ng V."/>
            <person name="Clum A."/>
            <person name="Steindorff A."/>
            <person name="Ohm R."/>
            <person name="Martin F."/>
            <person name="Silar P."/>
            <person name="Natvig D."/>
            <person name="Lalanne C."/>
            <person name="Gautier V."/>
            <person name="Ament-Velasquez S.L."/>
            <person name="Kruys A."/>
            <person name="Hutchinson M.I."/>
            <person name="Powell A.J."/>
            <person name="Barry K."/>
            <person name="Miller A.N."/>
            <person name="Grigoriev I.V."/>
            <person name="Debuchy R."/>
            <person name="Gladieux P."/>
            <person name="Thoren M.H."/>
            <person name="Johannesson H."/>
        </authorList>
    </citation>
    <scope>NUCLEOTIDE SEQUENCE</scope>
    <source>
        <strain evidence="5">CBS 118394</strain>
    </source>
</reference>
<keyword evidence="3" id="KW-1133">Transmembrane helix</keyword>
<name>A0AAE0MG34_9PEZI</name>
<evidence type="ECO:0000256" key="2">
    <source>
        <dbReference type="ARBA" id="ARBA00023242"/>
    </source>
</evidence>
<dbReference type="SMART" id="SM00066">
    <property type="entry name" value="GAL4"/>
    <property type="match status" value="1"/>
</dbReference>
<dbReference type="CDD" id="cd12148">
    <property type="entry name" value="fungal_TF_MHR"/>
    <property type="match status" value="1"/>
</dbReference>
<keyword evidence="6" id="KW-1185">Reference proteome</keyword>
<keyword evidence="3" id="KW-0472">Membrane</keyword>
<dbReference type="CDD" id="cd00067">
    <property type="entry name" value="GAL4"/>
    <property type="match status" value="1"/>
</dbReference>
<dbReference type="InterPro" id="IPR007219">
    <property type="entry name" value="XnlR_reg_dom"/>
</dbReference>
<evidence type="ECO:0000256" key="3">
    <source>
        <dbReference type="SAM" id="Phobius"/>
    </source>
</evidence>
<evidence type="ECO:0000313" key="6">
    <source>
        <dbReference type="Proteomes" id="UP001283341"/>
    </source>
</evidence>
<dbReference type="Pfam" id="PF00172">
    <property type="entry name" value="Zn_clus"/>
    <property type="match status" value="1"/>
</dbReference>
<dbReference type="SMART" id="SM00906">
    <property type="entry name" value="Fungal_trans"/>
    <property type="match status" value="1"/>
</dbReference>
<evidence type="ECO:0000256" key="1">
    <source>
        <dbReference type="ARBA" id="ARBA00022723"/>
    </source>
</evidence>
<dbReference type="GO" id="GO:0006351">
    <property type="term" value="P:DNA-templated transcription"/>
    <property type="evidence" value="ECO:0007669"/>
    <property type="project" value="InterPro"/>
</dbReference>
<dbReference type="PANTHER" id="PTHR46910:SF5">
    <property type="entry name" value="ZN(II)2CYS6 TRANSCRIPTION FACTOR (EUROFUNG)"/>
    <property type="match status" value="1"/>
</dbReference>
<keyword evidence="2" id="KW-0539">Nucleus</keyword>
<dbReference type="Pfam" id="PF04082">
    <property type="entry name" value="Fungal_trans"/>
    <property type="match status" value="1"/>
</dbReference>
<evidence type="ECO:0000259" key="4">
    <source>
        <dbReference type="PROSITE" id="PS50048"/>
    </source>
</evidence>
<dbReference type="AlphaFoldDB" id="A0AAE0MG34"/>
<dbReference type="Gene3D" id="4.10.240.10">
    <property type="entry name" value="Zn(2)-C6 fungal-type DNA-binding domain"/>
    <property type="match status" value="1"/>
</dbReference>
<dbReference type="Proteomes" id="UP001283341">
    <property type="component" value="Unassembled WGS sequence"/>
</dbReference>
<keyword evidence="1" id="KW-0479">Metal-binding</keyword>
<feature type="transmembrane region" description="Helical" evidence="3">
    <location>
        <begin position="563"/>
        <end position="584"/>
    </location>
</feature>
<dbReference type="PROSITE" id="PS50048">
    <property type="entry name" value="ZN2_CY6_FUNGAL_2"/>
    <property type="match status" value="1"/>
</dbReference>
<dbReference type="InterPro" id="IPR036864">
    <property type="entry name" value="Zn2-C6_fun-type_DNA-bd_sf"/>
</dbReference>
<dbReference type="GO" id="GO:0000981">
    <property type="term" value="F:DNA-binding transcription factor activity, RNA polymerase II-specific"/>
    <property type="evidence" value="ECO:0007669"/>
    <property type="project" value="InterPro"/>
</dbReference>
<dbReference type="PROSITE" id="PS00463">
    <property type="entry name" value="ZN2_CY6_FUNGAL_1"/>
    <property type="match status" value="1"/>
</dbReference>
<sequence length="733" mass="80870">MDRSDMDRDSAEGPDGSGLRRACDQCRLRKIRCNKESPCANCRTASRQCSSTGVGQKPKEARQRVLISSQYERKIDHFESRLAGIENMLRELNTSINNNTNLRGSSTDHTEALYRASRHGSSSVSGDQTETVFSDDAADDEPTPNFEGGSSMAAQTAYASEFLENAVTQTSLRDVSPDMQSALLSLQQIVQLQNSQSTKEIRFPYAKPLPRGGIRELAMPPMPFVINLLREIKDTPPVTFTLICAFISVEDFTENCRKVYFATEDYSLATFIIVNTGLCYLFQEKSTVATTEARAAELLKHHATCRNNLETALSTLPMLMPARMDNVKALLLGASYAVEIAKLTLAWQLSTSAALMCLSLGYHRLSLSESSPENETANDAKSGLFWFAYMLDKGLSLRFGRSSVIQDYDISMPKVVGPQFRVSDPWKVVLSLWIAHSELLGRVYEQLYSPGALLKPLDQRIATARTLAEEIKVLAKRSSDLEKQVLGPGKVANGGQPVGMYSLDLVLRSDEVSYWSTLALVCRAIPAAGPGTNVECVEAARRATALHHECLQLTESTFTKAAYLHWTLIYAPFVPYIVLFCHVIETSDADDLRRMAEFVESLAPMCHISEAIDKLHRVCQVLNNVALLYVEAKAQRQQLQQTDNTQEDMAMVGNDFDMYLSQLGFIAPSDIAVNGGGFDGGGMNGSDIPVIGTGVDMNPHTSQLGNWFSGNRHILGLVEADPSEYEPRVWGAM</sequence>
<reference evidence="5" key="1">
    <citation type="journal article" date="2023" name="Mol. Phylogenet. Evol.">
        <title>Genome-scale phylogeny and comparative genomics of the fungal order Sordariales.</title>
        <authorList>
            <person name="Hensen N."/>
            <person name="Bonometti L."/>
            <person name="Westerberg I."/>
            <person name="Brannstrom I.O."/>
            <person name="Guillou S."/>
            <person name="Cros-Aarteil S."/>
            <person name="Calhoun S."/>
            <person name="Haridas S."/>
            <person name="Kuo A."/>
            <person name="Mondo S."/>
            <person name="Pangilinan J."/>
            <person name="Riley R."/>
            <person name="LaButti K."/>
            <person name="Andreopoulos B."/>
            <person name="Lipzen A."/>
            <person name="Chen C."/>
            <person name="Yan M."/>
            <person name="Daum C."/>
            <person name="Ng V."/>
            <person name="Clum A."/>
            <person name="Steindorff A."/>
            <person name="Ohm R.A."/>
            <person name="Martin F."/>
            <person name="Silar P."/>
            <person name="Natvig D.O."/>
            <person name="Lalanne C."/>
            <person name="Gautier V."/>
            <person name="Ament-Velasquez S.L."/>
            <person name="Kruys A."/>
            <person name="Hutchinson M.I."/>
            <person name="Powell A.J."/>
            <person name="Barry K."/>
            <person name="Miller A.N."/>
            <person name="Grigoriev I.V."/>
            <person name="Debuchy R."/>
            <person name="Gladieux P."/>
            <person name="Hiltunen Thoren M."/>
            <person name="Johannesson H."/>
        </authorList>
    </citation>
    <scope>NUCLEOTIDE SEQUENCE</scope>
    <source>
        <strain evidence="5">CBS 118394</strain>
    </source>
</reference>
<proteinExistence type="predicted"/>
<dbReference type="GO" id="GO:0003677">
    <property type="term" value="F:DNA binding"/>
    <property type="evidence" value="ECO:0007669"/>
    <property type="project" value="InterPro"/>
</dbReference>
<accession>A0AAE0MG34</accession>